<evidence type="ECO:0000259" key="2">
    <source>
        <dbReference type="SMART" id="SM00331"/>
    </source>
</evidence>
<reference evidence="3 4" key="1">
    <citation type="submission" date="2024-09" db="EMBL/GenBank/DDBJ databases">
        <authorList>
            <person name="Sun Q."/>
            <person name="Mori K."/>
        </authorList>
    </citation>
    <scope>NUCLEOTIDE SEQUENCE [LARGE SCALE GENOMIC DNA]</scope>
    <source>
        <strain evidence="3 4">CCM 3426</strain>
    </source>
</reference>
<keyword evidence="1 3" id="KW-0378">Hydrolase</keyword>
<dbReference type="Pfam" id="PF07228">
    <property type="entry name" value="SpoIIE"/>
    <property type="match status" value="1"/>
</dbReference>
<dbReference type="PANTHER" id="PTHR43156:SF2">
    <property type="entry name" value="STAGE II SPORULATION PROTEIN E"/>
    <property type="match status" value="1"/>
</dbReference>
<dbReference type="InterPro" id="IPR052016">
    <property type="entry name" value="Bact_Sigma-Reg"/>
</dbReference>
<proteinExistence type="predicted"/>
<dbReference type="SMART" id="SM00331">
    <property type="entry name" value="PP2C_SIG"/>
    <property type="match status" value="1"/>
</dbReference>
<gene>
    <name evidence="3" type="ORF">ACFFV7_37885</name>
</gene>
<protein>
    <submittedName>
        <fullName evidence="3">PP2C family protein-serine/threonine phosphatase</fullName>
        <ecNumber evidence="3">3.1.3.16</ecNumber>
    </submittedName>
</protein>
<dbReference type="Gene3D" id="3.60.40.10">
    <property type="entry name" value="PPM-type phosphatase domain"/>
    <property type="match status" value="1"/>
</dbReference>
<organism evidence="3 4">
    <name type="scientific">Nonomuraea spiralis</name>
    <dbReference type="NCBI Taxonomy" id="46182"/>
    <lineage>
        <taxon>Bacteria</taxon>
        <taxon>Bacillati</taxon>
        <taxon>Actinomycetota</taxon>
        <taxon>Actinomycetes</taxon>
        <taxon>Streptosporangiales</taxon>
        <taxon>Streptosporangiaceae</taxon>
        <taxon>Nonomuraea</taxon>
    </lineage>
</organism>
<feature type="domain" description="PPM-type phosphatase" evidence="2">
    <location>
        <begin position="153"/>
        <end position="382"/>
    </location>
</feature>
<dbReference type="Proteomes" id="UP001589647">
    <property type="component" value="Unassembled WGS sequence"/>
</dbReference>
<dbReference type="PANTHER" id="PTHR43156">
    <property type="entry name" value="STAGE II SPORULATION PROTEIN E-RELATED"/>
    <property type="match status" value="1"/>
</dbReference>
<dbReference type="InterPro" id="IPR036457">
    <property type="entry name" value="PPM-type-like_dom_sf"/>
</dbReference>
<comment type="caution">
    <text evidence="3">The sequence shown here is derived from an EMBL/GenBank/DDBJ whole genome shotgun (WGS) entry which is preliminary data.</text>
</comment>
<name>A0ABV5ITC2_9ACTN</name>
<dbReference type="InterPro" id="IPR001932">
    <property type="entry name" value="PPM-type_phosphatase-like_dom"/>
</dbReference>
<dbReference type="EC" id="3.1.3.16" evidence="3"/>
<dbReference type="GO" id="GO:0004722">
    <property type="term" value="F:protein serine/threonine phosphatase activity"/>
    <property type="evidence" value="ECO:0007669"/>
    <property type="project" value="UniProtKB-EC"/>
</dbReference>
<keyword evidence="4" id="KW-1185">Reference proteome</keyword>
<dbReference type="RefSeq" id="WP_189650398.1">
    <property type="nucleotide sequence ID" value="NZ_BMRC01000013.1"/>
</dbReference>
<evidence type="ECO:0000313" key="4">
    <source>
        <dbReference type="Proteomes" id="UP001589647"/>
    </source>
</evidence>
<sequence>MDAEVTLVVSGPSPAAEELCLLLAADGAPVARRTPEQLLAEAPPPTGLLLVNASLDVEVVREVTRVVQAGARPPVVVAFTDGDLRQLEPHVLAGLDYIVPPFVPELLHRRLRAGQVFGRFPGAEEEALLKYERELQIGREIQAGFLPDALPARAGWQLTVRFQPAREVAGDFYDALELLGGARIGLVVADVCDKGVGAALFMALIRTLLRHTAAHVETGDAVADSDDTAPLLRAVIATNDYLTANHLRQGYFATLFFGVLDPVTGALIYINCGHNPPIIRHAGGGHTLLPPTGPALGLVPDSVFEVGRAHLDQGDLLFAYTDGVPEARDESGRFFSEELMLTLVSQPASGADDLLDRLEREISAHIGSAEQFDDITMIALRRTPTGKYGQ</sequence>
<evidence type="ECO:0000313" key="3">
    <source>
        <dbReference type="EMBL" id="MFB9207014.1"/>
    </source>
</evidence>
<accession>A0ABV5ITC2</accession>
<dbReference type="EMBL" id="JBHMEI010000044">
    <property type="protein sequence ID" value="MFB9207014.1"/>
    <property type="molecule type" value="Genomic_DNA"/>
</dbReference>
<dbReference type="SUPFAM" id="SSF81606">
    <property type="entry name" value="PP2C-like"/>
    <property type="match status" value="1"/>
</dbReference>
<evidence type="ECO:0000256" key="1">
    <source>
        <dbReference type="ARBA" id="ARBA00022801"/>
    </source>
</evidence>